<evidence type="ECO:0000256" key="1">
    <source>
        <dbReference type="ARBA" id="ARBA00004826"/>
    </source>
</evidence>
<dbReference type="RefSeq" id="WP_167748850.1">
    <property type="nucleotide sequence ID" value="NZ_CP194061.1"/>
</dbReference>
<sequence>MAETDLVELVDEHGTAGGRTTVAEAHAAPGRLHRAFSVLVTRPDGALLLQRRAHAKVRFGGLWTNSCCGHPAPGSDLLTSATTRVRDELGVDLVDAHEVGTFVYRAPDAGSGHVEWEHDHVVVGRVEGELAPDPDEVVETAWVTPAQARALVDAGEVTPWFADVLRVAAAAS</sequence>
<dbReference type="EMBL" id="JAUSVM010000001">
    <property type="protein sequence ID" value="MDQ0425822.1"/>
    <property type="molecule type" value="Genomic_DNA"/>
</dbReference>
<feature type="domain" description="Nudix hydrolase" evidence="7">
    <location>
        <begin position="31"/>
        <end position="165"/>
    </location>
</feature>
<dbReference type="Pfam" id="PF00293">
    <property type="entry name" value="NUDIX"/>
    <property type="match status" value="1"/>
</dbReference>
<dbReference type="InterPro" id="IPR015797">
    <property type="entry name" value="NUDIX_hydrolase-like_dom_sf"/>
</dbReference>
<dbReference type="NCBIfam" id="NF002995">
    <property type="entry name" value="PRK03759.1"/>
    <property type="match status" value="1"/>
</dbReference>
<keyword evidence="4" id="KW-0414">Isoprene biosynthesis</keyword>
<keyword evidence="5 8" id="KW-0413">Isomerase</keyword>
<evidence type="ECO:0000256" key="3">
    <source>
        <dbReference type="ARBA" id="ARBA00012057"/>
    </source>
</evidence>
<dbReference type="PANTHER" id="PTHR10885">
    <property type="entry name" value="ISOPENTENYL-DIPHOSPHATE DELTA-ISOMERASE"/>
    <property type="match status" value="1"/>
</dbReference>
<proteinExistence type="inferred from homology"/>
<evidence type="ECO:0000256" key="2">
    <source>
        <dbReference type="ARBA" id="ARBA00007579"/>
    </source>
</evidence>
<dbReference type="PROSITE" id="PS51462">
    <property type="entry name" value="NUDIX"/>
    <property type="match status" value="1"/>
</dbReference>
<dbReference type="Gene3D" id="3.90.79.10">
    <property type="entry name" value="Nucleoside Triphosphate Pyrophosphohydrolase"/>
    <property type="match status" value="1"/>
</dbReference>
<accession>A0ABU0GKC9</accession>
<dbReference type="PIRSF" id="PIRSF018427">
    <property type="entry name" value="Isopntndiph_ism"/>
    <property type="match status" value="1"/>
</dbReference>
<dbReference type="GO" id="GO:0004452">
    <property type="term" value="F:isopentenyl-diphosphate delta-isomerase activity"/>
    <property type="evidence" value="ECO:0007669"/>
    <property type="project" value="UniProtKB-EC"/>
</dbReference>
<name>A0ABU0GKC9_9CELL</name>
<dbReference type="CDD" id="cd02885">
    <property type="entry name" value="NUDIX_IPP_Isomerase"/>
    <property type="match status" value="1"/>
</dbReference>
<dbReference type="Proteomes" id="UP001240250">
    <property type="component" value="Unassembled WGS sequence"/>
</dbReference>
<dbReference type="PANTHER" id="PTHR10885:SF0">
    <property type="entry name" value="ISOPENTENYL-DIPHOSPHATE DELTA-ISOMERASE"/>
    <property type="match status" value="1"/>
</dbReference>
<keyword evidence="9" id="KW-1185">Reference proteome</keyword>
<evidence type="ECO:0000313" key="8">
    <source>
        <dbReference type="EMBL" id="MDQ0425822.1"/>
    </source>
</evidence>
<dbReference type="NCBIfam" id="TIGR02150">
    <property type="entry name" value="IPP_isom_1"/>
    <property type="match status" value="1"/>
</dbReference>
<dbReference type="InterPro" id="IPR011876">
    <property type="entry name" value="IsopentenylPP_isomerase_typ1"/>
</dbReference>
<comment type="similarity">
    <text evidence="2">Belongs to the IPP isomerase type 1 family.</text>
</comment>
<evidence type="ECO:0000256" key="4">
    <source>
        <dbReference type="ARBA" id="ARBA00023229"/>
    </source>
</evidence>
<protein>
    <recommendedName>
        <fullName evidence="3 6">Isopentenyl-diphosphate delta-isomerase</fullName>
        <ecNumber evidence="3 6">5.3.3.2</ecNumber>
    </recommendedName>
</protein>
<comment type="caution">
    <text evidence="8">The sequence shown here is derived from an EMBL/GenBank/DDBJ whole genome shotgun (WGS) entry which is preliminary data.</text>
</comment>
<reference evidence="8 9" key="1">
    <citation type="submission" date="2023-07" db="EMBL/GenBank/DDBJ databases">
        <title>Sequencing the genomes of 1000 actinobacteria strains.</title>
        <authorList>
            <person name="Klenk H.-P."/>
        </authorList>
    </citation>
    <scope>NUCLEOTIDE SEQUENCE [LARGE SCALE GENOMIC DNA]</scope>
    <source>
        <strain evidence="8 9">DSM 14785</strain>
    </source>
</reference>
<evidence type="ECO:0000259" key="7">
    <source>
        <dbReference type="PROSITE" id="PS51462"/>
    </source>
</evidence>
<gene>
    <name evidence="8" type="ORF">JO380_002203</name>
</gene>
<dbReference type="InterPro" id="IPR000086">
    <property type="entry name" value="NUDIX_hydrolase_dom"/>
</dbReference>
<dbReference type="EC" id="5.3.3.2" evidence="3 6"/>
<evidence type="ECO:0000256" key="6">
    <source>
        <dbReference type="NCBIfam" id="TIGR02150"/>
    </source>
</evidence>
<organism evidence="8 9">
    <name type="scientific">Cellulomonas iranensis</name>
    <dbReference type="NCBI Taxonomy" id="76862"/>
    <lineage>
        <taxon>Bacteria</taxon>
        <taxon>Bacillati</taxon>
        <taxon>Actinomycetota</taxon>
        <taxon>Actinomycetes</taxon>
        <taxon>Micrococcales</taxon>
        <taxon>Cellulomonadaceae</taxon>
        <taxon>Cellulomonas</taxon>
    </lineage>
</organism>
<evidence type="ECO:0000313" key="9">
    <source>
        <dbReference type="Proteomes" id="UP001240250"/>
    </source>
</evidence>
<dbReference type="SUPFAM" id="SSF55811">
    <property type="entry name" value="Nudix"/>
    <property type="match status" value="1"/>
</dbReference>
<evidence type="ECO:0000256" key="5">
    <source>
        <dbReference type="ARBA" id="ARBA00023235"/>
    </source>
</evidence>
<comment type="pathway">
    <text evidence="1">Isoprenoid biosynthesis; dimethylallyl diphosphate biosynthesis; dimethylallyl diphosphate from isopentenyl diphosphate: step 1/1.</text>
</comment>